<feature type="compositionally biased region" description="Basic and acidic residues" evidence="1">
    <location>
        <begin position="65"/>
        <end position="74"/>
    </location>
</feature>
<organism evidence="2 3">
    <name type="scientific">Phytophthora fragariaefolia</name>
    <dbReference type="NCBI Taxonomy" id="1490495"/>
    <lineage>
        <taxon>Eukaryota</taxon>
        <taxon>Sar</taxon>
        <taxon>Stramenopiles</taxon>
        <taxon>Oomycota</taxon>
        <taxon>Peronosporomycetes</taxon>
        <taxon>Peronosporales</taxon>
        <taxon>Peronosporaceae</taxon>
        <taxon>Phytophthora</taxon>
    </lineage>
</organism>
<feature type="region of interest" description="Disordered" evidence="1">
    <location>
        <begin position="1"/>
        <end position="91"/>
    </location>
</feature>
<keyword evidence="3" id="KW-1185">Reference proteome</keyword>
<reference evidence="2" key="1">
    <citation type="submission" date="2023-04" db="EMBL/GenBank/DDBJ databases">
        <title>Phytophthora fragariaefolia NBRC 109709.</title>
        <authorList>
            <person name="Ichikawa N."/>
            <person name="Sato H."/>
            <person name="Tonouchi N."/>
        </authorList>
    </citation>
    <scope>NUCLEOTIDE SEQUENCE</scope>
    <source>
        <strain evidence="2">NBRC 109709</strain>
    </source>
</reference>
<dbReference type="Proteomes" id="UP001165121">
    <property type="component" value="Unassembled WGS sequence"/>
</dbReference>
<evidence type="ECO:0000313" key="2">
    <source>
        <dbReference type="EMBL" id="GMF24898.1"/>
    </source>
</evidence>
<evidence type="ECO:0000313" key="3">
    <source>
        <dbReference type="Proteomes" id="UP001165121"/>
    </source>
</evidence>
<proteinExistence type="predicted"/>
<sequence>MPHFPDPVLDQGGPPAQAIPAHGATGDASPQKLRDQPQRGTQQSGDDHAASPSPPAGHPEVADTADSRPPRLSELEAGMSSPRGPGVSISLSTELRLRFLVLGVSPTSM</sequence>
<evidence type="ECO:0000256" key="1">
    <source>
        <dbReference type="SAM" id="MobiDB-lite"/>
    </source>
</evidence>
<protein>
    <submittedName>
        <fullName evidence="2">Unnamed protein product</fullName>
    </submittedName>
</protein>
<comment type="caution">
    <text evidence="2">The sequence shown here is derived from an EMBL/GenBank/DDBJ whole genome shotgun (WGS) entry which is preliminary data.</text>
</comment>
<accession>A0A9W6U252</accession>
<dbReference type="AlphaFoldDB" id="A0A9W6U252"/>
<name>A0A9W6U252_9STRA</name>
<dbReference type="EMBL" id="BSXT01000342">
    <property type="protein sequence ID" value="GMF24898.1"/>
    <property type="molecule type" value="Genomic_DNA"/>
</dbReference>
<gene>
    <name evidence="2" type="ORF">Pfra01_000431500</name>
</gene>